<dbReference type="AlphaFoldDB" id="A0A3Q2VZU5"/>
<sequence length="137" mass="15089">TMDQARSTISKIFNGEPHSYTRFNLTQNMEGDNSQVEMKLSSEIDEETGGNGVGGHLNHNSNRTPYVAQKFGRTPKNLCFMAATIFLIFIIGKRGRKEETLFNLVHNNLSGSLGICPVGLCVTCEKVEVHCPTAILT</sequence>
<keyword evidence="2" id="KW-1185">Reference proteome</keyword>
<reference evidence="1" key="1">
    <citation type="submission" date="2025-08" db="UniProtKB">
        <authorList>
            <consortium name="Ensembl"/>
        </authorList>
    </citation>
    <scope>IDENTIFICATION</scope>
</reference>
<dbReference type="GeneTree" id="ENSGT00940000177628"/>
<evidence type="ECO:0000313" key="2">
    <source>
        <dbReference type="Proteomes" id="UP000264840"/>
    </source>
</evidence>
<organism evidence="1 2">
    <name type="scientific">Haplochromis burtoni</name>
    <name type="common">Burton's mouthbrooder</name>
    <name type="synonym">Chromis burtoni</name>
    <dbReference type="NCBI Taxonomy" id="8153"/>
    <lineage>
        <taxon>Eukaryota</taxon>
        <taxon>Metazoa</taxon>
        <taxon>Chordata</taxon>
        <taxon>Craniata</taxon>
        <taxon>Vertebrata</taxon>
        <taxon>Euteleostomi</taxon>
        <taxon>Actinopterygii</taxon>
        <taxon>Neopterygii</taxon>
        <taxon>Teleostei</taxon>
        <taxon>Neoteleostei</taxon>
        <taxon>Acanthomorphata</taxon>
        <taxon>Ovalentaria</taxon>
        <taxon>Cichlomorphae</taxon>
        <taxon>Cichliformes</taxon>
        <taxon>Cichlidae</taxon>
        <taxon>African cichlids</taxon>
        <taxon>Pseudocrenilabrinae</taxon>
        <taxon>Haplochromini</taxon>
        <taxon>Haplochromis</taxon>
    </lineage>
</organism>
<dbReference type="OMA" id="CYMACGI"/>
<dbReference type="Ensembl" id="ENSHBUT00000027329.1">
    <property type="protein sequence ID" value="ENSHBUP00000018323.1"/>
    <property type="gene ID" value="ENSHBUG00000020421.1"/>
</dbReference>
<proteinExistence type="predicted"/>
<protein>
    <submittedName>
        <fullName evidence="1">Uncharacterized protein</fullName>
    </submittedName>
</protein>
<dbReference type="STRING" id="8153.ENSHBUP00000018323"/>
<name>A0A3Q2VZU5_HAPBU</name>
<dbReference type="Proteomes" id="UP000264840">
    <property type="component" value="Unplaced"/>
</dbReference>
<evidence type="ECO:0000313" key="1">
    <source>
        <dbReference type="Ensembl" id="ENSHBUP00000018323.1"/>
    </source>
</evidence>
<accession>A0A3Q2VZU5</accession>
<reference evidence="1" key="2">
    <citation type="submission" date="2025-09" db="UniProtKB">
        <authorList>
            <consortium name="Ensembl"/>
        </authorList>
    </citation>
    <scope>IDENTIFICATION</scope>
</reference>